<feature type="transmembrane region" description="Helical" evidence="6">
    <location>
        <begin position="532"/>
        <end position="551"/>
    </location>
</feature>
<protein>
    <submittedName>
        <fullName evidence="7">Major Facilitator Superfamily</fullName>
    </submittedName>
</protein>
<keyword evidence="2 6" id="KW-0812">Transmembrane</keyword>
<dbReference type="GO" id="GO:0016020">
    <property type="term" value="C:membrane"/>
    <property type="evidence" value="ECO:0007669"/>
    <property type="project" value="UniProtKB-SubCell"/>
</dbReference>
<dbReference type="InterPro" id="IPR011701">
    <property type="entry name" value="MFS"/>
</dbReference>
<evidence type="ECO:0000313" key="7">
    <source>
        <dbReference type="EMBL" id="KAH9826056.1"/>
    </source>
</evidence>
<feature type="transmembrane region" description="Helical" evidence="6">
    <location>
        <begin position="174"/>
        <end position="198"/>
    </location>
</feature>
<dbReference type="AlphaFoldDB" id="A0A9W7W0X5"/>
<dbReference type="GO" id="GO:0022857">
    <property type="term" value="F:transmembrane transporter activity"/>
    <property type="evidence" value="ECO:0007669"/>
    <property type="project" value="InterPro"/>
</dbReference>
<dbReference type="SUPFAM" id="SSF103473">
    <property type="entry name" value="MFS general substrate transporter"/>
    <property type="match status" value="2"/>
</dbReference>
<feature type="region of interest" description="Disordered" evidence="5">
    <location>
        <begin position="562"/>
        <end position="581"/>
    </location>
</feature>
<feature type="transmembrane region" description="Helical" evidence="6">
    <location>
        <begin position="49"/>
        <end position="75"/>
    </location>
</feature>
<evidence type="ECO:0000256" key="5">
    <source>
        <dbReference type="SAM" id="MobiDB-lite"/>
    </source>
</evidence>
<evidence type="ECO:0000256" key="2">
    <source>
        <dbReference type="ARBA" id="ARBA00022692"/>
    </source>
</evidence>
<keyword evidence="8" id="KW-1185">Reference proteome</keyword>
<reference evidence="7 8" key="1">
    <citation type="journal article" date="2018" name="IMA Fungus">
        <title>IMA Genome-F 10: Nine draft genome sequences of Claviceps purpurea s.lat., including C. arundinis, C. humidiphila, and C. cf. spartinae, pseudomolecules for the pitch canker pathogen Fusarium circinatum, draft genome of Davidsoniella eucalypti, Grosmannia galeiformis, Quambalaria eucalypti, and Teratosphaeria destructans.</title>
        <authorList>
            <person name="Wingfield B.D."/>
            <person name="Liu M."/>
            <person name="Nguyen H.D."/>
            <person name="Lane F.A."/>
            <person name="Morgan S.W."/>
            <person name="De Vos L."/>
            <person name="Wilken P.M."/>
            <person name="Duong T.A."/>
            <person name="Aylward J."/>
            <person name="Coetzee M.P."/>
            <person name="Dadej K."/>
            <person name="De Beer Z.W."/>
            <person name="Findlay W."/>
            <person name="Havenga M."/>
            <person name="Kolarik M."/>
            <person name="Menzies J.G."/>
            <person name="Naidoo K."/>
            <person name="Pochopski O."/>
            <person name="Shoukouhi P."/>
            <person name="Santana Q.C."/>
            <person name="Seifert K.A."/>
            <person name="Soal N."/>
            <person name="Steenkamp E.T."/>
            <person name="Tatham C.T."/>
            <person name="van der Nest M.A."/>
            <person name="Wingfield M.J."/>
        </authorList>
    </citation>
    <scope>NUCLEOTIDE SEQUENCE [LARGE SCALE GENOMIC DNA]</scope>
    <source>
        <strain evidence="7">CMW44962</strain>
    </source>
</reference>
<name>A0A9W7W0X5_9PEZI</name>
<reference evidence="7 8" key="2">
    <citation type="journal article" date="2021" name="Curr. Genet.">
        <title>Genetic response to nitrogen starvation in the aggressive Eucalyptus foliar pathogen Teratosphaeria destructans.</title>
        <authorList>
            <person name="Havenga M."/>
            <person name="Wingfield B.D."/>
            <person name="Wingfield M.J."/>
            <person name="Dreyer L.L."/>
            <person name="Roets F."/>
            <person name="Aylward J."/>
        </authorList>
    </citation>
    <scope>NUCLEOTIDE SEQUENCE [LARGE SCALE GENOMIC DNA]</scope>
    <source>
        <strain evidence="7">CMW44962</strain>
    </source>
</reference>
<dbReference type="Proteomes" id="UP001138500">
    <property type="component" value="Unassembled WGS sequence"/>
</dbReference>
<feature type="region of interest" description="Disordered" evidence="5">
    <location>
        <begin position="640"/>
        <end position="668"/>
    </location>
</feature>
<feature type="transmembrane region" description="Helical" evidence="6">
    <location>
        <begin position="120"/>
        <end position="138"/>
    </location>
</feature>
<dbReference type="OrthoDB" id="5204190at2759"/>
<gene>
    <name evidence="7" type="ORF">Tdes44962_MAKER03839</name>
</gene>
<dbReference type="InterPro" id="IPR036259">
    <property type="entry name" value="MFS_trans_sf"/>
</dbReference>
<keyword evidence="3 6" id="KW-1133">Transmembrane helix</keyword>
<feature type="compositionally biased region" description="Polar residues" evidence="5">
    <location>
        <begin position="405"/>
        <end position="418"/>
    </location>
</feature>
<feature type="transmembrane region" description="Helical" evidence="6">
    <location>
        <begin position="310"/>
        <end position="334"/>
    </location>
</feature>
<dbReference type="Pfam" id="PF07690">
    <property type="entry name" value="MFS_1"/>
    <property type="match status" value="1"/>
</dbReference>
<comment type="caution">
    <text evidence="7">The sequence shown here is derived from an EMBL/GenBank/DDBJ whole genome shotgun (WGS) entry which is preliminary data.</text>
</comment>
<organism evidence="7 8">
    <name type="scientific">Teratosphaeria destructans</name>
    <dbReference type="NCBI Taxonomy" id="418781"/>
    <lineage>
        <taxon>Eukaryota</taxon>
        <taxon>Fungi</taxon>
        <taxon>Dikarya</taxon>
        <taxon>Ascomycota</taxon>
        <taxon>Pezizomycotina</taxon>
        <taxon>Dothideomycetes</taxon>
        <taxon>Dothideomycetidae</taxon>
        <taxon>Mycosphaerellales</taxon>
        <taxon>Teratosphaeriaceae</taxon>
        <taxon>Teratosphaeria</taxon>
    </lineage>
</organism>
<evidence type="ECO:0000256" key="6">
    <source>
        <dbReference type="SAM" id="Phobius"/>
    </source>
</evidence>
<feature type="region of interest" description="Disordered" evidence="5">
    <location>
        <begin position="386"/>
        <end position="428"/>
    </location>
</feature>
<feature type="compositionally biased region" description="Basic and acidic residues" evidence="5">
    <location>
        <begin position="562"/>
        <end position="574"/>
    </location>
</feature>
<keyword evidence="4 6" id="KW-0472">Membrane</keyword>
<feature type="transmembrane region" description="Helical" evidence="6">
    <location>
        <begin position="219"/>
        <end position="237"/>
    </location>
</feature>
<evidence type="ECO:0000256" key="1">
    <source>
        <dbReference type="ARBA" id="ARBA00004141"/>
    </source>
</evidence>
<dbReference type="EMBL" id="RIBY02002045">
    <property type="protein sequence ID" value="KAH9826056.1"/>
    <property type="molecule type" value="Genomic_DNA"/>
</dbReference>
<dbReference type="Gene3D" id="1.20.1250.20">
    <property type="entry name" value="MFS general substrate transporter like domains"/>
    <property type="match status" value="2"/>
</dbReference>
<dbReference type="PANTHER" id="PTHR23507">
    <property type="entry name" value="ZGC:174356"/>
    <property type="match status" value="1"/>
</dbReference>
<feature type="transmembrane region" description="Helical" evidence="6">
    <location>
        <begin position="354"/>
        <end position="376"/>
    </location>
</feature>
<feature type="transmembrane region" description="Helical" evidence="6">
    <location>
        <begin position="150"/>
        <end position="168"/>
    </location>
</feature>
<accession>A0A9W7W0X5</accession>
<proteinExistence type="predicted"/>
<feature type="transmembrane region" description="Helical" evidence="6">
    <location>
        <begin position="463"/>
        <end position="484"/>
    </location>
</feature>
<feature type="transmembrane region" description="Helical" evidence="6">
    <location>
        <begin position="505"/>
        <end position="526"/>
    </location>
</feature>
<sequence>MPALPPSRTASLATTISISLNNDHAAPSEETPLLQRQASRASILWRASAVYRVLFTGFLVSLSFGVTQVPLIYVFGLMTCEEYYKRHGPLDPTHPWTPIDGLGHPACNVRWIEANTARSVALLGVSTTLFGVLNLFFTSWTMKFLGIKRALLLTVFFPAVRLVIQNIGVETGAALGIVITQCSQIITVVGGPVGYLLALNSLATEVVEPAERTATLGRLSGCAMFGTALGFLAGGLIGDVFGIIWPFRVTLAMFILCCLYVQLCLPEIRHPNVEKASSRSLASFFDPIKMFAPQRYVLAGSGRVQTQYGVLLLGIGVFLGVLATSYIAVLLQMYSTDIFGFGTSENGLLISINSLIRGLFLTFAFPIIISSGRRWLERHQRNQKARQKVRLNDDDISSIPTDPDQVTSGTQTMETPSEPTEPVKPSSNQEESFLFDLLFTKYSLILDGLLTGLATFTTKGWQMYLIAVVLPLASGTGPAAKGTIMQMCPPQQRTDALSAISLVELFARLTSTSIFGVIFAAFAQVGSPNLTFAVNAGIAVVGFVILMFATFPPEGAVRWVKDGDGSDDGLDSRPSRPLGAAGCTSTLSASTEALDSFLCIAKLFPIAMGEAEPAPAFETMALEVRALAELQFGQQVLSSRSSAPTDCSLDATTMASPSSQATGEQANPTQTRCRLLQLAAELRNNIYELAVQESDAIDVAPDVAPKRYAEPALSMTCRQIRRVHLPLFYNLNVFSFDHPRIGPRMPGFLIANMNNMKLLEFHLCPNGNYYELRFRGGTWELGARMVWGSDHVCLVNDMGHAKGQSDLERVQGQHGALIGAKEVVGWDDVIRHAFRTSGSQRSV</sequence>
<evidence type="ECO:0000256" key="4">
    <source>
        <dbReference type="ARBA" id="ARBA00023136"/>
    </source>
</evidence>
<dbReference type="PANTHER" id="PTHR23507:SF13">
    <property type="entry name" value="MFS GENERAL SUBSTRATE TRANSPORTER"/>
    <property type="match status" value="1"/>
</dbReference>
<comment type="subcellular location">
    <subcellularLocation>
        <location evidence="1">Membrane</location>
        <topology evidence="1">Multi-pass membrane protein</topology>
    </subcellularLocation>
</comment>
<evidence type="ECO:0000256" key="3">
    <source>
        <dbReference type="ARBA" id="ARBA00022989"/>
    </source>
</evidence>
<evidence type="ECO:0000313" key="8">
    <source>
        <dbReference type="Proteomes" id="UP001138500"/>
    </source>
</evidence>